<proteinExistence type="predicted"/>
<feature type="compositionally biased region" description="Polar residues" evidence="1">
    <location>
        <begin position="35"/>
        <end position="48"/>
    </location>
</feature>
<reference evidence="2" key="1">
    <citation type="submission" date="2023-03" db="EMBL/GenBank/DDBJ databases">
        <title>Massive genome expansion in bonnet fungi (Mycena s.s.) driven by repeated elements and novel gene families across ecological guilds.</title>
        <authorList>
            <consortium name="Lawrence Berkeley National Laboratory"/>
            <person name="Harder C.B."/>
            <person name="Miyauchi S."/>
            <person name="Viragh M."/>
            <person name="Kuo A."/>
            <person name="Thoen E."/>
            <person name="Andreopoulos B."/>
            <person name="Lu D."/>
            <person name="Skrede I."/>
            <person name="Drula E."/>
            <person name="Henrissat B."/>
            <person name="Morin E."/>
            <person name="Kohler A."/>
            <person name="Barry K."/>
            <person name="LaButti K."/>
            <person name="Morin E."/>
            <person name="Salamov A."/>
            <person name="Lipzen A."/>
            <person name="Mereny Z."/>
            <person name="Hegedus B."/>
            <person name="Baldrian P."/>
            <person name="Stursova M."/>
            <person name="Weitz H."/>
            <person name="Taylor A."/>
            <person name="Grigoriev I.V."/>
            <person name="Nagy L.G."/>
            <person name="Martin F."/>
            <person name="Kauserud H."/>
        </authorList>
    </citation>
    <scope>NUCLEOTIDE SEQUENCE</scope>
    <source>
        <strain evidence="2">CBHHK002</strain>
    </source>
</reference>
<evidence type="ECO:0008006" key="4">
    <source>
        <dbReference type="Google" id="ProtNLM"/>
    </source>
</evidence>
<dbReference type="EMBL" id="JARIHO010000007">
    <property type="protein sequence ID" value="KAJ7358027.1"/>
    <property type="molecule type" value="Genomic_DNA"/>
</dbReference>
<gene>
    <name evidence="2" type="ORF">DFH08DRAFT_953227</name>
</gene>
<keyword evidence="3" id="KW-1185">Reference proteome</keyword>
<organism evidence="2 3">
    <name type="scientific">Mycena albidolilacea</name>
    <dbReference type="NCBI Taxonomy" id="1033008"/>
    <lineage>
        <taxon>Eukaryota</taxon>
        <taxon>Fungi</taxon>
        <taxon>Dikarya</taxon>
        <taxon>Basidiomycota</taxon>
        <taxon>Agaricomycotina</taxon>
        <taxon>Agaricomycetes</taxon>
        <taxon>Agaricomycetidae</taxon>
        <taxon>Agaricales</taxon>
        <taxon>Marasmiineae</taxon>
        <taxon>Mycenaceae</taxon>
        <taxon>Mycena</taxon>
    </lineage>
</organism>
<sequence>MKKSYNVKKNASGNQSSLLATHVPMYTVTYHTAQGSTSEQHNVASGSRTPAHMNPVTPVAQGTEDPEPPFATPELEPEDKPLYETTAGFNTHMRKNVAHMNKLKAQQQVFLDALLSLHHNTSLLAQCARGIVGHLRRVRCNDCLQADITCKQCWMDKHRTMPTHWALVWDDKERFFIKTDFSRMMKNSVIALRHYGVRCHRASPSRLFTLVDTNGIHATTICFCGCTAPDSRISSNSFALESSPCQVPVPDRNPMEVRNTPEE</sequence>
<protein>
    <recommendedName>
        <fullName evidence="4">CxC2-like cysteine cluster KDZ transposase-associated domain-containing protein</fullName>
    </recommendedName>
</protein>
<evidence type="ECO:0000313" key="2">
    <source>
        <dbReference type="EMBL" id="KAJ7358027.1"/>
    </source>
</evidence>
<name>A0AAD7AGB8_9AGAR</name>
<dbReference type="AlphaFoldDB" id="A0AAD7AGB8"/>
<feature type="region of interest" description="Disordered" evidence="1">
    <location>
        <begin position="35"/>
        <end position="78"/>
    </location>
</feature>
<accession>A0AAD7AGB8</accession>
<evidence type="ECO:0000313" key="3">
    <source>
        <dbReference type="Proteomes" id="UP001218218"/>
    </source>
</evidence>
<comment type="caution">
    <text evidence="2">The sequence shown here is derived from an EMBL/GenBank/DDBJ whole genome shotgun (WGS) entry which is preliminary data.</text>
</comment>
<evidence type="ECO:0000256" key="1">
    <source>
        <dbReference type="SAM" id="MobiDB-lite"/>
    </source>
</evidence>
<dbReference type="Proteomes" id="UP001218218">
    <property type="component" value="Unassembled WGS sequence"/>
</dbReference>